<dbReference type="GO" id="GO:0004674">
    <property type="term" value="F:protein serine/threonine kinase activity"/>
    <property type="evidence" value="ECO:0007669"/>
    <property type="project" value="TreeGrafter"/>
</dbReference>
<dbReference type="SMART" id="SM00220">
    <property type="entry name" value="S_TKc"/>
    <property type="match status" value="1"/>
</dbReference>
<feature type="compositionally biased region" description="Basic and acidic residues" evidence="1">
    <location>
        <begin position="197"/>
        <end position="213"/>
    </location>
</feature>
<keyword evidence="4" id="KW-1185">Reference proteome</keyword>
<dbReference type="PROSITE" id="PS00108">
    <property type="entry name" value="PROTEIN_KINASE_ST"/>
    <property type="match status" value="1"/>
</dbReference>
<feature type="compositionally biased region" description="Basic residues" evidence="1">
    <location>
        <begin position="604"/>
        <end position="638"/>
    </location>
</feature>
<dbReference type="Proteomes" id="UP000007799">
    <property type="component" value="Unassembled WGS sequence"/>
</dbReference>
<dbReference type="InterPro" id="IPR011009">
    <property type="entry name" value="Kinase-like_dom_sf"/>
</dbReference>
<dbReference type="InParanoid" id="F2U7Z5"/>
<feature type="compositionally biased region" description="Acidic residues" evidence="1">
    <location>
        <begin position="156"/>
        <end position="171"/>
    </location>
</feature>
<evidence type="ECO:0000313" key="4">
    <source>
        <dbReference type="Proteomes" id="UP000007799"/>
    </source>
</evidence>
<dbReference type="Gene3D" id="3.30.200.20">
    <property type="entry name" value="Phosphorylase Kinase, domain 1"/>
    <property type="match status" value="1"/>
</dbReference>
<feature type="region of interest" description="Disordered" evidence="1">
    <location>
        <begin position="63"/>
        <end position="120"/>
    </location>
</feature>
<dbReference type="Gene3D" id="1.10.510.10">
    <property type="entry name" value="Transferase(Phosphotransferase) domain 1"/>
    <property type="match status" value="1"/>
</dbReference>
<feature type="domain" description="Protein kinase" evidence="2">
    <location>
        <begin position="279"/>
        <end position="524"/>
    </location>
</feature>
<dbReference type="AlphaFoldDB" id="F2U7Z5"/>
<dbReference type="OMA" id="ESCTEHV"/>
<feature type="region of interest" description="Disordered" evidence="1">
    <location>
        <begin position="1"/>
        <end position="46"/>
    </location>
</feature>
<sequence>MDETIWFETFEVQQAQAATKAPPSASTPSHHNDQQHQQEAVSEQSTAGVAVLDVKVVDADVLPQSQKAEQTENDVQNEVQNEVQPPPNFHDTKDDGNAEKEEEEDDDEDDDGNCSVIIHGSDSEACGSTWYCRRQSQADLGVSETEVEQLTNESDVYGDEDDDDEDYDDDDATHPAVGCGLFALYDRRRPAQGNNDAHGRGSGKGDKEDDGKGSAHRHGAHKRVHVEIMKDLAKIGDSVRTSAKKGQSMITQMTDWLSCLLGNGKEEEDAGFDIKFEKIKHLKFIGSGAQGCVYLGTYKHEEVAVKKMKELSMTVKEESLLRTLNHDNIIRLIGVCKTAPVYAVVMEYCPQSLYDVLQRRHLPPAGVVNWASQVAHGMQYLHGKGIVHRDLKSPNILLGQDKATLKISDFGCCREYRHGKSVTMSFSGTAAWMAPEIIRSESCTEHVDVWSYGVVLWELLTREVPYKGVDAHAIVWGVGNQQLHLPVPASTPDGLRLVLQQCWDQTPKNRPSFTMILKMLHVLATTDAQFAAMSDSDFEQTQREWREEITAKFAAMKQMEEQRQVLSADLVRQRTEELHHAQEIRQLYEQRLDEVHRILHQLKLKRRREKRRRGRHSRSASRDFRRPRKSPQHQHSHSRAPSDAAVSVETLQWYLEHAAEMSGHDDSLSQA</sequence>
<dbReference type="InterPro" id="IPR000719">
    <property type="entry name" value="Prot_kinase_dom"/>
</dbReference>
<dbReference type="PRINTS" id="PR00109">
    <property type="entry name" value="TYRKINASE"/>
</dbReference>
<feature type="compositionally biased region" description="Basic and acidic residues" evidence="1">
    <location>
        <begin position="90"/>
        <end position="99"/>
    </location>
</feature>
<dbReference type="PANTHER" id="PTHR44329">
    <property type="entry name" value="SERINE/THREONINE-PROTEIN KINASE TNNI3K-RELATED"/>
    <property type="match status" value="1"/>
</dbReference>
<organism evidence="4">
    <name type="scientific">Salpingoeca rosetta (strain ATCC 50818 / BSB-021)</name>
    <dbReference type="NCBI Taxonomy" id="946362"/>
    <lineage>
        <taxon>Eukaryota</taxon>
        <taxon>Choanoflagellata</taxon>
        <taxon>Craspedida</taxon>
        <taxon>Salpingoecidae</taxon>
        <taxon>Salpingoeca</taxon>
    </lineage>
</organism>
<dbReference type="GO" id="GO:0005737">
    <property type="term" value="C:cytoplasm"/>
    <property type="evidence" value="ECO:0007669"/>
    <property type="project" value="TreeGrafter"/>
</dbReference>
<dbReference type="PANTHER" id="PTHR44329:SF304">
    <property type="entry name" value="MITOGEN-ACTIVATED PROTEIN KINASE KINASE KINASE 13-LIKE ISOFORM X1"/>
    <property type="match status" value="1"/>
</dbReference>
<evidence type="ECO:0000259" key="2">
    <source>
        <dbReference type="PROSITE" id="PS50011"/>
    </source>
</evidence>
<dbReference type="InterPro" id="IPR008271">
    <property type="entry name" value="Ser/Thr_kinase_AS"/>
</dbReference>
<dbReference type="STRING" id="946362.F2U7Z5"/>
<dbReference type="GO" id="GO:0005524">
    <property type="term" value="F:ATP binding"/>
    <property type="evidence" value="ECO:0007669"/>
    <property type="project" value="InterPro"/>
</dbReference>
<gene>
    <name evidence="3" type="ORF">PTSG_04629</name>
</gene>
<accession>F2U7Z5</accession>
<feature type="region of interest" description="Disordered" evidence="1">
    <location>
        <begin position="190"/>
        <end position="221"/>
    </location>
</feature>
<protein>
    <submittedName>
        <fullName evidence="3">TKL/MLK/LZK protein kinase</fullName>
    </submittedName>
</protein>
<dbReference type="GeneID" id="16075303"/>
<dbReference type="Pfam" id="PF07714">
    <property type="entry name" value="PK_Tyr_Ser-Thr"/>
    <property type="match status" value="1"/>
</dbReference>
<dbReference type="PROSITE" id="PS50011">
    <property type="entry name" value="PROTEIN_KINASE_DOM"/>
    <property type="match status" value="1"/>
</dbReference>
<dbReference type="SUPFAM" id="SSF56112">
    <property type="entry name" value="Protein kinase-like (PK-like)"/>
    <property type="match status" value="1"/>
</dbReference>
<keyword evidence="3" id="KW-0808">Transferase</keyword>
<feature type="region of interest" description="Disordered" evidence="1">
    <location>
        <begin position="139"/>
        <end position="173"/>
    </location>
</feature>
<dbReference type="RefSeq" id="XP_004994722.1">
    <property type="nucleotide sequence ID" value="XM_004994665.1"/>
</dbReference>
<dbReference type="InterPro" id="IPR001245">
    <property type="entry name" value="Ser-Thr/Tyr_kinase_cat_dom"/>
</dbReference>
<evidence type="ECO:0000256" key="1">
    <source>
        <dbReference type="SAM" id="MobiDB-lite"/>
    </source>
</evidence>
<evidence type="ECO:0000313" key="3">
    <source>
        <dbReference type="EMBL" id="EGD72900.1"/>
    </source>
</evidence>
<dbReference type="EMBL" id="GL832964">
    <property type="protein sequence ID" value="EGD72900.1"/>
    <property type="molecule type" value="Genomic_DNA"/>
</dbReference>
<feature type="compositionally biased region" description="Acidic residues" evidence="1">
    <location>
        <begin position="100"/>
        <end position="112"/>
    </location>
</feature>
<keyword evidence="3" id="KW-0418">Kinase</keyword>
<dbReference type="KEGG" id="sre:PTSG_04629"/>
<reference evidence="3" key="1">
    <citation type="submission" date="2009-08" db="EMBL/GenBank/DDBJ databases">
        <title>Annotation of Salpingoeca rosetta.</title>
        <authorList>
            <consortium name="The Broad Institute Genome Sequencing Platform"/>
            <person name="Russ C."/>
            <person name="Cuomo C."/>
            <person name="Burger G."/>
            <person name="Gray M.W."/>
            <person name="Holland P.W.H."/>
            <person name="King N."/>
            <person name="Lang F.B.F."/>
            <person name="Roger A.J."/>
            <person name="Ruiz-Trillo I."/>
            <person name="Young S.K."/>
            <person name="Zeng Q."/>
            <person name="Gargeya S."/>
            <person name="Alvarado L."/>
            <person name="Berlin A."/>
            <person name="Chapman S.B."/>
            <person name="Chen Z."/>
            <person name="Freedman E."/>
            <person name="Gellesch M."/>
            <person name="Goldberg J."/>
            <person name="Griggs A."/>
            <person name="Gujja S."/>
            <person name="Heilman E."/>
            <person name="Heiman D."/>
            <person name="Howarth C."/>
            <person name="Mehta T."/>
            <person name="Neiman D."/>
            <person name="Pearson M."/>
            <person name="Roberts A."/>
            <person name="Saif S."/>
            <person name="Shea T."/>
            <person name="Shenoy N."/>
            <person name="Sisk P."/>
            <person name="Stolte C."/>
            <person name="Sykes S."/>
            <person name="White J."/>
            <person name="Yandava C."/>
            <person name="Haas B."/>
            <person name="Nusbaum C."/>
            <person name="Birren B."/>
        </authorList>
    </citation>
    <scope>NUCLEOTIDE SEQUENCE [LARGE SCALE GENOMIC DNA]</scope>
    <source>
        <strain evidence="3">ATCC 50818</strain>
    </source>
</reference>
<name>F2U7Z5_SALR5</name>
<feature type="compositionally biased region" description="Polar residues" evidence="1">
    <location>
        <begin position="37"/>
        <end position="46"/>
    </location>
</feature>
<feature type="compositionally biased region" description="Polar residues" evidence="1">
    <location>
        <begin position="63"/>
        <end position="83"/>
    </location>
</feature>
<dbReference type="OrthoDB" id="4062651at2759"/>
<proteinExistence type="predicted"/>
<feature type="compositionally biased region" description="Low complexity" evidence="1">
    <location>
        <begin position="13"/>
        <end position="29"/>
    </location>
</feature>
<dbReference type="eggNOG" id="KOG4721">
    <property type="taxonomic scope" value="Eukaryota"/>
</dbReference>
<dbReference type="InterPro" id="IPR051681">
    <property type="entry name" value="Ser/Thr_Kinases-Pseudokinases"/>
</dbReference>
<feature type="region of interest" description="Disordered" evidence="1">
    <location>
        <begin position="604"/>
        <end position="645"/>
    </location>
</feature>